<feature type="domain" description="YhdP central" evidence="2">
    <location>
        <begin position="349"/>
        <end position="711"/>
    </location>
</feature>
<dbReference type="InterPro" id="IPR025263">
    <property type="entry name" value="YhdP_central"/>
</dbReference>
<protein>
    <submittedName>
        <fullName evidence="3">DUF3971 domain-containing protein</fullName>
    </submittedName>
</protein>
<keyword evidence="1" id="KW-1133">Transmembrane helix</keyword>
<keyword evidence="1" id="KW-0812">Transmembrane</keyword>
<name>A0ABV3Z487_9PROT</name>
<evidence type="ECO:0000313" key="3">
    <source>
        <dbReference type="EMBL" id="MEX6633615.1"/>
    </source>
</evidence>
<comment type="caution">
    <text evidence="3">The sequence shown here is derived from an EMBL/GenBank/DDBJ whole genome shotgun (WGS) entry which is preliminary data.</text>
</comment>
<gene>
    <name evidence="3" type="ORF">ABFZ84_08630</name>
</gene>
<evidence type="ECO:0000313" key="4">
    <source>
        <dbReference type="Proteomes" id="UP001560685"/>
    </source>
</evidence>
<sequence>MKKRALRTAIIFFEVIAIAIAILAAGLFFLYWRLGQGPVSLDVFKRSIEYTIEQRSPDDFDAQISSIELLRAEARDEYFLRLNDTKILDADDELAAAAPEILLTFSLGDILKGGIGPKTVVADGASFRIVRHETLNVDIPIVSKTSNQKTGMGLSKLLELRILKSAFSSATISNAQITFLDEASGRAWATRNAEVSLKRDDRGLSALVLGSIDMDGQRATIDAVADYRSDDGVVNVVVDGVNFPVGDILSTFYGDGAGFIDAPASGRAIMKFTADGRVLASQFDARLGAGFLEIGGKRRAVSVIEWETGFDPIQNIFTIDSLNYDVEGMRGKFHGDVAVSFGEDIRKPERVSFNLITPETVLELPNVFPGPLGLQSSSISGQYLLGERRLTVKSLNAEFAELKAAGSLSVVLPRRQGNGKAPSPGVIANIDVEGSLNPERLLSIWPATIATGARDWVVDRLVAATIDNIDFSMNLLPGVVGEDGGLPDDSMTLTFDAREVKANYIRGMTPLRNGRGSGTLRGNSFLLDVHSAQVGDVAIKKGEVSFPVFIPKWEPTYYRITAEGEASSMLSILDEKPLSLLSKADFKPDQFSGVAIADVEIMRPNKRDVAPEEYGYKGLATFEDMHIAELIGDTQILNAKGTVELATRSLIVSADAKLADDAPITMTWKKNFYLEDGPSGIKLTGEFDSSTGDLFGVASRQYLRGPVKFDANAKGEIGAFKSMELAADFSAAALTFDALGWRKPVGVAATGTVSINFGADEVLVENLNIEGPSVNVGGELAFAPDGALRAAVLKQFYLENAADLALTAERDLTGALALTAVGDFLNAGAFIETLLGDTSGQGNGELSWGQGINVQARIDQIAMRNDVEYRVAALDLRRDESRLQELDFSAFDMNGTPIKATMALTGAEEGSQRAIEAETSEIGDLMRGVFGIESINGGEGVMKLALHPSGSPGFSGELEARNLQVVNTPLLARIFSAGSLDGLANLMNGAGIDFSYAYSKFDYGGGRLLIDSMRATGSSVGISAEGHVELGADGHANLTGAVAPIYALNSALGNAPIIGDILVGKKGEGILAFSYRVSGETGNPSVFVNPLSALTPGIFRQIFQPQQLNNAAPAETEIPLLPELEPLAADPVPERP</sequence>
<keyword evidence="1" id="KW-0472">Membrane</keyword>
<feature type="transmembrane region" description="Helical" evidence="1">
    <location>
        <begin position="12"/>
        <end position="32"/>
    </location>
</feature>
<dbReference type="Pfam" id="PF13116">
    <property type="entry name" value="YhdP"/>
    <property type="match status" value="1"/>
</dbReference>
<evidence type="ECO:0000259" key="2">
    <source>
        <dbReference type="Pfam" id="PF13116"/>
    </source>
</evidence>
<organism evidence="3 4">
    <name type="scientific">Hyphococcus lacteus</name>
    <dbReference type="NCBI Taxonomy" id="3143536"/>
    <lineage>
        <taxon>Bacteria</taxon>
        <taxon>Pseudomonadati</taxon>
        <taxon>Pseudomonadota</taxon>
        <taxon>Alphaproteobacteria</taxon>
        <taxon>Parvularculales</taxon>
        <taxon>Parvularculaceae</taxon>
        <taxon>Hyphococcus</taxon>
    </lineage>
</organism>
<dbReference type="Proteomes" id="UP001560685">
    <property type="component" value="Unassembled WGS sequence"/>
</dbReference>
<accession>A0ABV3Z487</accession>
<dbReference type="EMBL" id="JBEHZE010000001">
    <property type="protein sequence ID" value="MEX6633615.1"/>
    <property type="molecule type" value="Genomic_DNA"/>
</dbReference>
<evidence type="ECO:0000256" key="1">
    <source>
        <dbReference type="SAM" id="Phobius"/>
    </source>
</evidence>
<reference evidence="3 4" key="1">
    <citation type="submission" date="2024-05" db="EMBL/GenBank/DDBJ databases">
        <title>Three bacterial strains, DH-69, EH-24, and ECK-19 isolated from coastal sediments.</title>
        <authorList>
            <person name="Ye Y.-Q."/>
            <person name="Du Z.-J."/>
        </authorList>
    </citation>
    <scope>NUCLEOTIDE SEQUENCE [LARGE SCALE GENOMIC DNA]</scope>
    <source>
        <strain evidence="3 4">ECK-19</strain>
    </source>
</reference>
<keyword evidence="4" id="KW-1185">Reference proteome</keyword>
<proteinExistence type="predicted"/>
<dbReference type="RefSeq" id="WP_369313593.1">
    <property type="nucleotide sequence ID" value="NZ_JBEHZE010000001.1"/>
</dbReference>